<keyword evidence="3" id="KW-1185">Reference proteome</keyword>
<reference evidence="2" key="1">
    <citation type="submission" date="2022-11" db="EMBL/GenBank/DDBJ databases">
        <title>Chromosomal genome sequence assembly and mating type (MAT) locus characterization of the leprose asexual lichenized fungus Lepraria neglecta (Nyl.) Erichsen.</title>
        <authorList>
            <person name="Allen J.L."/>
            <person name="Pfeffer B."/>
        </authorList>
    </citation>
    <scope>NUCLEOTIDE SEQUENCE</scope>
    <source>
        <strain evidence="2">Allen 5258</strain>
    </source>
</reference>
<proteinExistence type="predicted"/>
<gene>
    <name evidence="2" type="ORF">OEA41_003621</name>
</gene>
<organism evidence="2 3">
    <name type="scientific">Lepraria neglecta</name>
    <dbReference type="NCBI Taxonomy" id="209136"/>
    <lineage>
        <taxon>Eukaryota</taxon>
        <taxon>Fungi</taxon>
        <taxon>Dikarya</taxon>
        <taxon>Ascomycota</taxon>
        <taxon>Pezizomycotina</taxon>
        <taxon>Lecanoromycetes</taxon>
        <taxon>OSLEUM clade</taxon>
        <taxon>Lecanoromycetidae</taxon>
        <taxon>Lecanorales</taxon>
        <taxon>Lecanorineae</taxon>
        <taxon>Stereocaulaceae</taxon>
        <taxon>Lepraria</taxon>
    </lineage>
</organism>
<dbReference type="AlphaFoldDB" id="A0AAE0DIJ8"/>
<evidence type="ECO:0000313" key="2">
    <source>
        <dbReference type="EMBL" id="KAK3171537.1"/>
    </source>
</evidence>
<sequence>MSNPVVVASPSPVLIAGNTAAPAANGGVVIASSTYAPVSQATVGGNVVSVGTNNAVQDGTTHNVPQQTELTPVLVGSNSIEAASGGGVVIASSTYQPGAQAQVVGTPVLVGPSNVIVGSSTHAIPTIVPAVTAAPTPTPVLVGGNSIANAPGGGVVIASSTYQPGVQAQISGTPISVGTDNIVVDSSMLALPKPPSATPVLVAGQSIAKVANGGVVIASSTYMPGATAQVAGTPISVGTDNVVVNSKAYALPTAPAPNAAQNAAQTPAPAPSPLPVLVGSQSIVKATGGGVVIGSSTVAPGAQATIQGHVVTAGTNNVIVDGNNFALPSTAGETLQQQAPAQQQQQTLAQVGGQSIVRASNGGLMIGISTLAPGSQATISGTIVSAGSTDVALGSSTYALPSTAGALLQTPAPQQSTPVEVADNTIVRASNGGIIIGSSTVVPGSQTTISNQVISAGSTNVAIDGSTYILPTSAGAVLQIPAFTPSNAPVLVAGQTIARASNGGLVVGSSTIAPGAEATIAGHVVSAASGGSTNIAIDGNNYAIPTSAGAVLETPAPNLPPISPQPIEAAITLANGAIIIAGGSAAVVWGTTCTVLPNDSGVVIGSKTIPLPPASILAATTTTTITVASVTFVACATGFPIARITISLSPGGPACTIEGTMVSLGQGALQVGNTIMPLPTIPPETFTVADQTITAAPTGFTIPPDTTVSPNGSAVTISGTVVSLGSAGLLIGTSMIPLDAAEFTVAAGDIVSGVEINSSATNGTGSGNGTLVELYDNSTSLSTSYSLPTLSPSAPPLPSSTATTGKASRLGCDLWMLVMTGLIGWGIGVVVFAL</sequence>
<keyword evidence="1" id="KW-0472">Membrane</keyword>
<protein>
    <submittedName>
        <fullName evidence="2">Uncharacterized protein</fullName>
    </submittedName>
</protein>
<dbReference type="EMBL" id="JASNWA010000008">
    <property type="protein sequence ID" value="KAK3171537.1"/>
    <property type="molecule type" value="Genomic_DNA"/>
</dbReference>
<accession>A0AAE0DIJ8</accession>
<keyword evidence="1" id="KW-0812">Transmembrane</keyword>
<comment type="caution">
    <text evidence="2">The sequence shown here is derived from an EMBL/GenBank/DDBJ whole genome shotgun (WGS) entry which is preliminary data.</text>
</comment>
<evidence type="ECO:0000313" key="3">
    <source>
        <dbReference type="Proteomes" id="UP001276659"/>
    </source>
</evidence>
<evidence type="ECO:0000256" key="1">
    <source>
        <dbReference type="SAM" id="Phobius"/>
    </source>
</evidence>
<name>A0AAE0DIJ8_9LECA</name>
<feature type="transmembrane region" description="Helical" evidence="1">
    <location>
        <begin position="814"/>
        <end position="833"/>
    </location>
</feature>
<keyword evidence="1" id="KW-1133">Transmembrane helix</keyword>
<dbReference type="Proteomes" id="UP001276659">
    <property type="component" value="Unassembled WGS sequence"/>
</dbReference>